<dbReference type="PANTHER" id="PTHR30055">
    <property type="entry name" value="HTH-TYPE TRANSCRIPTIONAL REGULATOR RUTR"/>
    <property type="match status" value="1"/>
</dbReference>
<reference evidence="5 6" key="1">
    <citation type="submission" date="2020-08" db="EMBL/GenBank/DDBJ databases">
        <title>A Genomic Blueprint of the Chicken Gut Microbiome.</title>
        <authorList>
            <person name="Gilroy R."/>
            <person name="Ravi A."/>
            <person name="Getino M."/>
            <person name="Pursley I."/>
            <person name="Horton D.L."/>
            <person name="Alikhan N.-F."/>
            <person name="Baker D."/>
            <person name="Gharbi K."/>
            <person name="Hall N."/>
            <person name="Watson M."/>
            <person name="Adriaenssens E.M."/>
            <person name="Foster-Nyarko E."/>
            <person name="Jarju S."/>
            <person name="Secka A."/>
            <person name="Antonio M."/>
            <person name="Oren A."/>
            <person name="Chaudhuri R."/>
            <person name="La Ragione R.M."/>
            <person name="Hildebrand F."/>
            <person name="Pallen M.J."/>
        </authorList>
    </citation>
    <scope>NUCLEOTIDE SEQUENCE [LARGE SCALE GENOMIC DNA]</scope>
    <source>
        <strain evidence="5 6">Sa2CVA6</strain>
    </source>
</reference>
<dbReference type="Pfam" id="PF00440">
    <property type="entry name" value="TetR_N"/>
    <property type="match status" value="1"/>
</dbReference>
<dbReference type="PROSITE" id="PS50977">
    <property type="entry name" value="HTH_TETR_2"/>
    <property type="match status" value="1"/>
</dbReference>
<feature type="region of interest" description="Disordered" evidence="3">
    <location>
        <begin position="1"/>
        <end position="20"/>
    </location>
</feature>
<dbReference type="InterPro" id="IPR009057">
    <property type="entry name" value="Homeodomain-like_sf"/>
</dbReference>
<gene>
    <name evidence="5" type="ORF">H9646_15955</name>
</gene>
<dbReference type="InterPro" id="IPR001647">
    <property type="entry name" value="HTH_TetR"/>
</dbReference>
<evidence type="ECO:0000256" key="3">
    <source>
        <dbReference type="SAM" id="MobiDB-lite"/>
    </source>
</evidence>
<feature type="compositionally biased region" description="Pro residues" evidence="3">
    <location>
        <begin position="1"/>
        <end position="10"/>
    </location>
</feature>
<evidence type="ECO:0000259" key="4">
    <source>
        <dbReference type="PROSITE" id="PS50977"/>
    </source>
</evidence>
<dbReference type="SUPFAM" id="SSF46689">
    <property type="entry name" value="Homeodomain-like"/>
    <property type="match status" value="1"/>
</dbReference>
<proteinExistence type="predicted"/>
<keyword evidence="6" id="KW-1185">Reference proteome</keyword>
<name>A0ABR8SF59_9BURK</name>
<feature type="DNA-binding region" description="H-T-H motif" evidence="2">
    <location>
        <begin position="42"/>
        <end position="61"/>
    </location>
</feature>
<feature type="domain" description="HTH tetR-type" evidence="4">
    <location>
        <begin position="19"/>
        <end position="79"/>
    </location>
</feature>
<evidence type="ECO:0000313" key="5">
    <source>
        <dbReference type="EMBL" id="MBD7961969.1"/>
    </source>
</evidence>
<dbReference type="Gene3D" id="1.10.357.10">
    <property type="entry name" value="Tetracycline Repressor, domain 2"/>
    <property type="match status" value="1"/>
</dbReference>
<accession>A0ABR8SF59</accession>
<dbReference type="EMBL" id="JACSQK010000008">
    <property type="protein sequence ID" value="MBD7961969.1"/>
    <property type="molecule type" value="Genomic_DNA"/>
</dbReference>
<evidence type="ECO:0000313" key="6">
    <source>
        <dbReference type="Proteomes" id="UP000634919"/>
    </source>
</evidence>
<evidence type="ECO:0000256" key="1">
    <source>
        <dbReference type="ARBA" id="ARBA00023125"/>
    </source>
</evidence>
<sequence>MSTVPTPAPAPSRRARRKEARPAELLEAATRLFVEKGYAATRVEEVAALANVSKGTLFLYYPSKEALLKAVVRENIAGRFAEWQAQLQDFEGSTPDLVRYAFAVWLECIAHSPAGGICKLMSSECCNFPELATFYLEEVIYPGNALIRCILARGIARGEFRNVDLDAGIHLIVTPMFSYIQWRHSMGVCYPQSMGVSAEVYFATHIDNLLRGLAASAA</sequence>
<keyword evidence="1 2" id="KW-0238">DNA-binding</keyword>
<dbReference type="Proteomes" id="UP000634919">
    <property type="component" value="Unassembled WGS sequence"/>
</dbReference>
<dbReference type="SUPFAM" id="SSF48498">
    <property type="entry name" value="Tetracyclin repressor-like, C-terminal domain"/>
    <property type="match status" value="1"/>
</dbReference>
<dbReference type="PANTHER" id="PTHR30055:SF223">
    <property type="entry name" value="HTH-TYPE TRANSCRIPTIONAL REGULATOR UIDR"/>
    <property type="match status" value="1"/>
</dbReference>
<comment type="caution">
    <text evidence="5">The sequence shown here is derived from an EMBL/GenBank/DDBJ whole genome shotgun (WGS) entry which is preliminary data.</text>
</comment>
<dbReference type="Gene3D" id="1.10.10.60">
    <property type="entry name" value="Homeodomain-like"/>
    <property type="match status" value="1"/>
</dbReference>
<dbReference type="RefSeq" id="WP_191724379.1">
    <property type="nucleotide sequence ID" value="NZ_JACSQK010000008.1"/>
</dbReference>
<evidence type="ECO:0000256" key="2">
    <source>
        <dbReference type="PROSITE-ProRule" id="PRU00335"/>
    </source>
</evidence>
<protein>
    <submittedName>
        <fullName evidence="5">TetR/AcrR family transcriptional regulator</fullName>
    </submittedName>
</protein>
<dbReference type="PRINTS" id="PR00455">
    <property type="entry name" value="HTHTETR"/>
</dbReference>
<dbReference type="InterPro" id="IPR050109">
    <property type="entry name" value="HTH-type_TetR-like_transc_reg"/>
</dbReference>
<organism evidence="5 6">
    <name type="scientific">Comamonas avium</name>
    <dbReference type="NCBI Taxonomy" id="2762231"/>
    <lineage>
        <taxon>Bacteria</taxon>
        <taxon>Pseudomonadati</taxon>
        <taxon>Pseudomonadota</taxon>
        <taxon>Betaproteobacteria</taxon>
        <taxon>Burkholderiales</taxon>
        <taxon>Comamonadaceae</taxon>
        <taxon>Comamonas</taxon>
    </lineage>
</organism>
<dbReference type="InterPro" id="IPR036271">
    <property type="entry name" value="Tet_transcr_reg_TetR-rel_C_sf"/>
</dbReference>